<comment type="catalytic activity">
    <reaction evidence="6">
        <text>P(1),P(4)-bis(5'-adenosyl) tetraphosphate + H2O = 2 ADP + 2 H(+)</text>
        <dbReference type="Rhea" id="RHEA:24252"/>
        <dbReference type="ChEBI" id="CHEBI:15377"/>
        <dbReference type="ChEBI" id="CHEBI:15378"/>
        <dbReference type="ChEBI" id="CHEBI:58141"/>
        <dbReference type="ChEBI" id="CHEBI:456216"/>
        <dbReference type="EC" id="3.6.1.41"/>
    </reaction>
</comment>
<sequence>MVAVDQKELAALKEAVRTHLSEHRYEHCLRVSDYAVKLAKQNGLDEKQAAVAGLVHDYAKERTAAEFLAKIDEKHLPTSLKKWGNPIWHGVVGAEFVHDELKIDDPAILEAIRLHTTGAGHHDMTTLDKVVFMADYLETGRHFPGVEEARRITDESLNQGVFYQLAHTLSYLAGKEHVIYPKTFDAYNDWAEYLSK</sequence>
<evidence type="ECO:0000256" key="5">
    <source>
        <dbReference type="ARBA" id="ARBA00023004"/>
    </source>
</evidence>
<name>A0ABN9YSN8_9LACO</name>
<protein>
    <recommendedName>
        <fullName evidence="1">bis(5'-nucleosyl)-tetraphosphatase (symmetrical)</fullName>
        <ecNumber evidence="1">3.6.1.41</ecNumber>
    </recommendedName>
</protein>
<dbReference type="InterPro" id="IPR003607">
    <property type="entry name" value="HD/PDEase_dom"/>
</dbReference>
<dbReference type="PROSITE" id="PS51831">
    <property type="entry name" value="HD"/>
    <property type="match status" value="1"/>
</dbReference>
<dbReference type="SMART" id="SM00471">
    <property type="entry name" value="HDc"/>
    <property type="match status" value="1"/>
</dbReference>
<evidence type="ECO:0000256" key="2">
    <source>
        <dbReference type="ARBA" id="ARBA00022723"/>
    </source>
</evidence>
<evidence type="ECO:0000256" key="4">
    <source>
        <dbReference type="ARBA" id="ARBA00022801"/>
    </source>
</evidence>
<evidence type="ECO:0000256" key="6">
    <source>
        <dbReference type="ARBA" id="ARBA00049417"/>
    </source>
</evidence>
<keyword evidence="2" id="KW-0479">Metal-binding</keyword>
<dbReference type="InterPro" id="IPR006674">
    <property type="entry name" value="HD_domain"/>
</dbReference>
<feature type="domain" description="HD" evidence="7">
    <location>
        <begin position="24"/>
        <end position="140"/>
    </location>
</feature>
<organism evidence="8 9">
    <name type="scientific">Fructobacillus fructosus</name>
    <dbReference type="NCBI Taxonomy" id="1631"/>
    <lineage>
        <taxon>Bacteria</taxon>
        <taxon>Bacillati</taxon>
        <taxon>Bacillota</taxon>
        <taxon>Bacilli</taxon>
        <taxon>Lactobacillales</taxon>
        <taxon>Lactobacillaceae</taxon>
        <taxon>Fructobacillus</taxon>
    </lineage>
</organism>
<evidence type="ECO:0000259" key="7">
    <source>
        <dbReference type="PROSITE" id="PS51831"/>
    </source>
</evidence>
<keyword evidence="4" id="KW-0378">Hydrolase</keyword>
<evidence type="ECO:0000313" key="8">
    <source>
        <dbReference type="EMBL" id="CAK1239560.1"/>
    </source>
</evidence>
<dbReference type="GeneID" id="89537629"/>
<evidence type="ECO:0000256" key="3">
    <source>
        <dbReference type="ARBA" id="ARBA00022741"/>
    </source>
</evidence>
<accession>A0ABN9YSN8</accession>
<dbReference type="EMBL" id="CAUZLR010000004">
    <property type="protein sequence ID" value="CAK1239560.1"/>
    <property type="molecule type" value="Genomic_DNA"/>
</dbReference>
<dbReference type="Pfam" id="PF01966">
    <property type="entry name" value="HD"/>
    <property type="match status" value="1"/>
</dbReference>
<keyword evidence="9" id="KW-1185">Reference proteome</keyword>
<dbReference type="CDD" id="cd00077">
    <property type="entry name" value="HDc"/>
    <property type="match status" value="1"/>
</dbReference>
<evidence type="ECO:0000256" key="1">
    <source>
        <dbReference type="ARBA" id="ARBA00012506"/>
    </source>
</evidence>
<gene>
    <name evidence="8" type="ORF">R54839_PPFHFPJH_00829</name>
</gene>
<dbReference type="SUPFAM" id="SSF109604">
    <property type="entry name" value="HD-domain/PDEase-like"/>
    <property type="match status" value="1"/>
</dbReference>
<proteinExistence type="predicted"/>
<dbReference type="NCBIfam" id="TIGR00488">
    <property type="entry name" value="bis(5'-nucleosyl)-tetraphosphatase (symmetrical) YqeK"/>
    <property type="match status" value="1"/>
</dbReference>
<keyword evidence="5" id="KW-0408">Iron</keyword>
<dbReference type="NCBIfam" id="TIGR00277">
    <property type="entry name" value="HDIG"/>
    <property type="match status" value="1"/>
</dbReference>
<dbReference type="InterPro" id="IPR005249">
    <property type="entry name" value="YqeK"/>
</dbReference>
<reference evidence="8 9" key="1">
    <citation type="submission" date="2023-10" db="EMBL/GenBank/DDBJ databases">
        <authorList>
            <person name="Botero Cardona J."/>
        </authorList>
    </citation>
    <scope>NUCLEOTIDE SEQUENCE [LARGE SCALE GENOMIC DNA]</scope>
    <source>
        <strain evidence="8 9">R-54839</strain>
    </source>
</reference>
<dbReference type="EC" id="3.6.1.41" evidence="1"/>
<dbReference type="PANTHER" id="PTHR35795:SF1">
    <property type="entry name" value="BIS(5'-NUCLEOSYL)-TETRAPHOSPHATASE, SYMMETRICAL"/>
    <property type="match status" value="1"/>
</dbReference>
<dbReference type="RefSeq" id="WP_010690552.1">
    <property type="nucleotide sequence ID" value="NZ_CAUZLL010000003.1"/>
</dbReference>
<dbReference type="Gene3D" id="1.10.3210.10">
    <property type="entry name" value="Hypothetical protein af1432"/>
    <property type="match status" value="1"/>
</dbReference>
<dbReference type="Proteomes" id="UP001314261">
    <property type="component" value="Unassembled WGS sequence"/>
</dbReference>
<comment type="caution">
    <text evidence="8">The sequence shown here is derived from an EMBL/GenBank/DDBJ whole genome shotgun (WGS) entry which is preliminary data.</text>
</comment>
<dbReference type="InterPro" id="IPR006675">
    <property type="entry name" value="HDIG_dom"/>
</dbReference>
<dbReference type="PANTHER" id="PTHR35795">
    <property type="entry name" value="SLR1885 PROTEIN"/>
    <property type="match status" value="1"/>
</dbReference>
<keyword evidence="3" id="KW-0547">Nucleotide-binding</keyword>
<evidence type="ECO:0000313" key="9">
    <source>
        <dbReference type="Proteomes" id="UP001314261"/>
    </source>
</evidence>
<dbReference type="InterPro" id="IPR051094">
    <property type="entry name" value="Diverse_Catalytic_Enzymes"/>
</dbReference>